<feature type="transmembrane region" description="Helical" evidence="2">
    <location>
        <begin position="51"/>
        <end position="69"/>
    </location>
</feature>
<accession>A0ABW1A151</accession>
<dbReference type="EMBL" id="JBHSON010000024">
    <property type="protein sequence ID" value="MFC5747719.1"/>
    <property type="molecule type" value="Genomic_DNA"/>
</dbReference>
<dbReference type="RefSeq" id="WP_378283337.1">
    <property type="nucleotide sequence ID" value="NZ_JBHSON010000024.1"/>
</dbReference>
<organism evidence="3 4">
    <name type="scientific">Actinomadura rugatobispora</name>
    <dbReference type="NCBI Taxonomy" id="1994"/>
    <lineage>
        <taxon>Bacteria</taxon>
        <taxon>Bacillati</taxon>
        <taxon>Actinomycetota</taxon>
        <taxon>Actinomycetes</taxon>
        <taxon>Streptosporangiales</taxon>
        <taxon>Thermomonosporaceae</taxon>
        <taxon>Actinomadura</taxon>
    </lineage>
</organism>
<dbReference type="Proteomes" id="UP001596074">
    <property type="component" value="Unassembled WGS sequence"/>
</dbReference>
<evidence type="ECO:0000313" key="4">
    <source>
        <dbReference type="Proteomes" id="UP001596074"/>
    </source>
</evidence>
<keyword evidence="2" id="KW-1133">Transmembrane helix</keyword>
<keyword evidence="2" id="KW-0812">Transmembrane</keyword>
<sequence length="218" mass="23886">MQMHTAVRRGFLQTFDWWGRASRSEFWWFLLASALFYFACLAIAAALENPFVLLVWAVPFIPATLAIGARRLHDTDRSAAWLLLLLIPYGVIALLILCCGHGTPGPNRFGPPSEPAPVAEGCRRLAWEYTKQGHILVAAGHTALAVVYGGEAGQDVGEDLTLLADQRAVLGDRAFRLRLYEVLDGPGADDLYEAVKARGRREEGDPGERESSSPPTRG</sequence>
<reference evidence="4" key="1">
    <citation type="journal article" date="2019" name="Int. J. Syst. Evol. Microbiol.">
        <title>The Global Catalogue of Microorganisms (GCM) 10K type strain sequencing project: providing services to taxonomists for standard genome sequencing and annotation.</title>
        <authorList>
            <consortium name="The Broad Institute Genomics Platform"/>
            <consortium name="The Broad Institute Genome Sequencing Center for Infectious Disease"/>
            <person name="Wu L."/>
            <person name="Ma J."/>
        </authorList>
    </citation>
    <scope>NUCLEOTIDE SEQUENCE [LARGE SCALE GENOMIC DNA]</scope>
    <source>
        <strain evidence="4">KCTC 42087</strain>
    </source>
</reference>
<feature type="compositionally biased region" description="Basic and acidic residues" evidence="1">
    <location>
        <begin position="196"/>
        <end position="211"/>
    </location>
</feature>
<keyword evidence="2" id="KW-0472">Membrane</keyword>
<feature type="transmembrane region" description="Helical" evidence="2">
    <location>
        <begin position="81"/>
        <end position="103"/>
    </location>
</feature>
<evidence type="ECO:0000256" key="2">
    <source>
        <dbReference type="SAM" id="Phobius"/>
    </source>
</evidence>
<dbReference type="InterPro" id="IPR008523">
    <property type="entry name" value="DUF805"/>
</dbReference>
<evidence type="ECO:0000313" key="3">
    <source>
        <dbReference type="EMBL" id="MFC5747719.1"/>
    </source>
</evidence>
<name>A0ABW1A151_9ACTN</name>
<feature type="region of interest" description="Disordered" evidence="1">
    <location>
        <begin position="196"/>
        <end position="218"/>
    </location>
</feature>
<gene>
    <name evidence="3" type="ORF">ACFPZN_18995</name>
</gene>
<proteinExistence type="predicted"/>
<keyword evidence="4" id="KW-1185">Reference proteome</keyword>
<comment type="caution">
    <text evidence="3">The sequence shown here is derived from an EMBL/GenBank/DDBJ whole genome shotgun (WGS) entry which is preliminary data.</text>
</comment>
<dbReference type="PANTHER" id="PTHR34980">
    <property type="entry name" value="INNER MEMBRANE PROTEIN-RELATED-RELATED"/>
    <property type="match status" value="1"/>
</dbReference>
<dbReference type="PANTHER" id="PTHR34980:SF2">
    <property type="entry name" value="INNER MEMBRANE PROTEIN YHAH-RELATED"/>
    <property type="match status" value="1"/>
</dbReference>
<protein>
    <submittedName>
        <fullName evidence="3">DUF805 domain-containing protein</fullName>
    </submittedName>
</protein>
<dbReference type="Pfam" id="PF05656">
    <property type="entry name" value="DUF805"/>
    <property type="match status" value="1"/>
</dbReference>
<feature type="transmembrane region" description="Helical" evidence="2">
    <location>
        <begin position="26"/>
        <end position="45"/>
    </location>
</feature>
<evidence type="ECO:0000256" key="1">
    <source>
        <dbReference type="SAM" id="MobiDB-lite"/>
    </source>
</evidence>